<dbReference type="EMBL" id="QZAS01000071">
    <property type="protein sequence ID" value="THW99654.1"/>
    <property type="molecule type" value="Genomic_DNA"/>
</dbReference>
<accession>A0A4S9C0E7</accession>
<evidence type="ECO:0000256" key="2">
    <source>
        <dbReference type="ARBA" id="ARBA00022723"/>
    </source>
</evidence>
<dbReference type="Pfam" id="PF00172">
    <property type="entry name" value="Zn_clus"/>
    <property type="match status" value="1"/>
</dbReference>
<dbReference type="PROSITE" id="PS50048">
    <property type="entry name" value="ZN2_CY6_FUNGAL_2"/>
    <property type="match status" value="1"/>
</dbReference>
<reference evidence="6" key="1">
    <citation type="submission" date="2018-10" db="EMBL/GenBank/DDBJ databases">
        <title>Fifty Aureobasidium pullulans genomes reveal a recombining polyextremotolerant generalist.</title>
        <authorList>
            <person name="Gostincar C."/>
            <person name="Turk M."/>
            <person name="Zajc J."/>
            <person name="Gunde-Cimerman N."/>
        </authorList>
    </citation>
    <scope>NUCLEOTIDE SEQUENCE [LARGE SCALE GENOMIC DNA]</scope>
    <source>
        <strain evidence="6">EXF-10085</strain>
    </source>
</reference>
<dbReference type="CDD" id="cd12148">
    <property type="entry name" value="fungal_TF_MHR"/>
    <property type="match status" value="1"/>
</dbReference>
<dbReference type="GO" id="GO:0005634">
    <property type="term" value="C:nucleus"/>
    <property type="evidence" value="ECO:0007669"/>
    <property type="project" value="UniProtKB-SubCell"/>
</dbReference>
<comment type="caution">
    <text evidence="6">The sequence shown here is derived from an EMBL/GenBank/DDBJ whole genome shotgun (WGS) entry which is preliminary data.</text>
</comment>
<organism evidence="6">
    <name type="scientific">Aureobasidium pullulans</name>
    <name type="common">Black yeast</name>
    <name type="synonym">Pullularia pullulans</name>
    <dbReference type="NCBI Taxonomy" id="5580"/>
    <lineage>
        <taxon>Eukaryota</taxon>
        <taxon>Fungi</taxon>
        <taxon>Dikarya</taxon>
        <taxon>Ascomycota</taxon>
        <taxon>Pezizomycotina</taxon>
        <taxon>Dothideomycetes</taxon>
        <taxon>Dothideomycetidae</taxon>
        <taxon>Dothideales</taxon>
        <taxon>Saccotheciaceae</taxon>
        <taxon>Aureobasidium</taxon>
    </lineage>
</organism>
<dbReference type="SMART" id="SM00066">
    <property type="entry name" value="GAL4"/>
    <property type="match status" value="1"/>
</dbReference>
<dbReference type="GO" id="GO:0006351">
    <property type="term" value="P:DNA-templated transcription"/>
    <property type="evidence" value="ECO:0007669"/>
    <property type="project" value="InterPro"/>
</dbReference>
<dbReference type="SUPFAM" id="SSF57701">
    <property type="entry name" value="Zn2/Cys6 DNA-binding domain"/>
    <property type="match status" value="1"/>
</dbReference>
<feature type="region of interest" description="Disordered" evidence="4">
    <location>
        <begin position="227"/>
        <end position="300"/>
    </location>
</feature>
<gene>
    <name evidence="6" type="ORF">D6D13_10007</name>
</gene>
<sequence length="816" mass="91800">MALSDWSALNRRDSGINFIQEERSGRAWGLMKKCLGPQSFTIRASRRSAFCHLRFVTPAKLSLNSHLTFHLPNAQVHLREAFVHLDVCLVTRCVYRDWTRATGPGAAGRPSCQVLRDRSLKLATEPPPCNTLAAVLLSFFSQSQSVKSSEAFQVRDRASFFFPLEFAFAIHGLSAMSLPEADPPSGTSSLKKTITRGHSCMTCSARKVRCDGQRPCATCTKSAVPCSSKPTQPAREKAANAAKRARDRGNVSSTIEHTPDLDKQQSSVAEHINDQGHSHYVENPTNQEDSETDLVPTPSTSSNPFVAESLILGGSPVDLAGKHPNSACLMWLWQTFLENVNPPVKILHTPTVQKIILGVASGLSKTMPANKEALCFCVYLIAICSVPHCNHDECERVMGQPMDESIDLYTGLAQQALVNARFIQKPNFTTLQAFALFLVSQRTRFKPNVLWQLTGLAIRAAQQMGYHREQALKSPSVSIFQAELRRRLWWELVLLESFSAKQCGVRSIVSSRSFWDTKRPLNINDTDLHPEMCHSLEDYRGMTEMSFCSARFEIGSFTIDHSGMDKSSQNVDKVDSRIEELLKGLHDRLLKYCDPSVPMHNMLLLFSRGATTRVKLTARRHHMYAKGAGLSLEERDKTFLLCLQLTEVPNSFPKNKEIQKFIWQAMAFFPLDALLFMLGEIAYRTEQPPPDIDRAWEEIERSFELQPRLLHDESNAMYSAVRNLTLKAWDRSVNRQWIGLNVPRFIQLLRSRSLAIRSTDSSVNLIGTSGALEILDETLFNFDSESPNPSWSKIVIPDDPEFWAYWQQFDAELSGV</sequence>
<evidence type="ECO:0000259" key="5">
    <source>
        <dbReference type="PROSITE" id="PS50048"/>
    </source>
</evidence>
<dbReference type="CDD" id="cd00067">
    <property type="entry name" value="GAL4"/>
    <property type="match status" value="1"/>
</dbReference>
<dbReference type="AlphaFoldDB" id="A0A4S9C0E7"/>
<evidence type="ECO:0000256" key="3">
    <source>
        <dbReference type="ARBA" id="ARBA00023242"/>
    </source>
</evidence>
<dbReference type="GO" id="GO:0003677">
    <property type="term" value="F:DNA binding"/>
    <property type="evidence" value="ECO:0007669"/>
    <property type="project" value="InterPro"/>
</dbReference>
<dbReference type="GO" id="GO:0000981">
    <property type="term" value="F:DNA-binding transcription factor activity, RNA polymerase II-specific"/>
    <property type="evidence" value="ECO:0007669"/>
    <property type="project" value="InterPro"/>
</dbReference>
<dbReference type="InterPro" id="IPR050613">
    <property type="entry name" value="Sec_Metabolite_Reg"/>
</dbReference>
<dbReference type="PANTHER" id="PTHR31001:SF85">
    <property type="entry name" value="ZN(II)2CYS6 TRANSCRIPTION FACTOR (EUROFUNG)"/>
    <property type="match status" value="1"/>
</dbReference>
<dbReference type="InterPro" id="IPR001138">
    <property type="entry name" value="Zn2Cys6_DnaBD"/>
</dbReference>
<dbReference type="InterPro" id="IPR007219">
    <property type="entry name" value="XnlR_reg_dom"/>
</dbReference>
<dbReference type="GO" id="GO:0008270">
    <property type="term" value="F:zinc ion binding"/>
    <property type="evidence" value="ECO:0007669"/>
    <property type="project" value="InterPro"/>
</dbReference>
<keyword evidence="3" id="KW-0539">Nucleus</keyword>
<evidence type="ECO:0000256" key="4">
    <source>
        <dbReference type="SAM" id="MobiDB-lite"/>
    </source>
</evidence>
<evidence type="ECO:0000256" key="1">
    <source>
        <dbReference type="ARBA" id="ARBA00004123"/>
    </source>
</evidence>
<keyword evidence="2" id="KW-0479">Metal-binding</keyword>
<proteinExistence type="predicted"/>
<dbReference type="InterPro" id="IPR036864">
    <property type="entry name" value="Zn2-C6_fun-type_DNA-bd_sf"/>
</dbReference>
<feature type="domain" description="Zn(2)-C6 fungal-type" evidence="5">
    <location>
        <begin position="199"/>
        <end position="228"/>
    </location>
</feature>
<protein>
    <recommendedName>
        <fullName evidence="5">Zn(2)-C6 fungal-type domain-containing protein</fullName>
    </recommendedName>
</protein>
<dbReference type="SMART" id="SM00906">
    <property type="entry name" value="Fungal_trans"/>
    <property type="match status" value="1"/>
</dbReference>
<dbReference type="PROSITE" id="PS00463">
    <property type="entry name" value="ZN2_CY6_FUNGAL_1"/>
    <property type="match status" value="1"/>
</dbReference>
<dbReference type="Gene3D" id="4.10.240.10">
    <property type="entry name" value="Zn(2)-C6 fungal-type DNA-binding domain"/>
    <property type="match status" value="1"/>
</dbReference>
<dbReference type="Pfam" id="PF04082">
    <property type="entry name" value="Fungal_trans"/>
    <property type="match status" value="1"/>
</dbReference>
<comment type="subcellular location">
    <subcellularLocation>
        <location evidence="1">Nucleus</location>
    </subcellularLocation>
</comment>
<feature type="compositionally biased region" description="Basic and acidic residues" evidence="4">
    <location>
        <begin position="271"/>
        <end position="280"/>
    </location>
</feature>
<name>A0A4S9C0E7_AURPU</name>
<dbReference type="PANTHER" id="PTHR31001">
    <property type="entry name" value="UNCHARACTERIZED TRANSCRIPTIONAL REGULATORY PROTEIN"/>
    <property type="match status" value="1"/>
</dbReference>
<evidence type="ECO:0000313" key="6">
    <source>
        <dbReference type="EMBL" id="THW99654.1"/>
    </source>
</evidence>